<sequence>MKILLIYAMLAILGLSMVISLDWLTGTPFSQSFNFLTKIFITTTYQELLVIITFLFLPVIQVAVETGKKKKKKHGH</sequence>
<keyword evidence="1" id="KW-0812">Transmembrane</keyword>
<proteinExistence type="predicted"/>
<evidence type="ECO:0000313" key="3">
    <source>
        <dbReference type="Proteomes" id="UP000033163"/>
    </source>
</evidence>
<organism evidence="2 3">
    <name type="scientific">Paenibacillus riograndensis SBR5</name>
    <dbReference type="NCBI Taxonomy" id="1073571"/>
    <lineage>
        <taxon>Bacteria</taxon>
        <taxon>Bacillati</taxon>
        <taxon>Bacillota</taxon>
        <taxon>Bacilli</taxon>
        <taxon>Bacillales</taxon>
        <taxon>Paenibacillaceae</taxon>
        <taxon>Paenibacillus</taxon>
        <taxon>Paenibacillus sonchi group</taxon>
    </lineage>
</organism>
<dbReference type="Pfam" id="PF26310">
    <property type="entry name" value="YczF"/>
    <property type="match status" value="1"/>
</dbReference>
<feature type="transmembrane region" description="Helical" evidence="1">
    <location>
        <begin position="44"/>
        <end position="64"/>
    </location>
</feature>
<name>A0A0E4HBR6_9BACL</name>
<dbReference type="EMBL" id="LN831776">
    <property type="protein sequence ID" value="CQR56965.1"/>
    <property type="molecule type" value="Genomic_DNA"/>
</dbReference>
<gene>
    <name evidence="2" type="ORF">PRIO_4563</name>
</gene>
<protein>
    <submittedName>
        <fullName evidence="2">Putative membrane protein</fullName>
    </submittedName>
</protein>
<keyword evidence="1" id="KW-0472">Membrane</keyword>
<dbReference type="RefSeq" id="WP_020426014.1">
    <property type="nucleotide sequence ID" value="NZ_AGBD01000062.1"/>
</dbReference>
<evidence type="ECO:0000313" key="2">
    <source>
        <dbReference type="EMBL" id="CQR56965.1"/>
    </source>
</evidence>
<accession>A0A0E4HBR6</accession>
<reference evidence="3" key="1">
    <citation type="submission" date="2015-03" db="EMBL/GenBank/DDBJ databases">
        <authorList>
            <person name="Wibberg D."/>
        </authorList>
    </citation>
    <scope>NUCLEOTIDE SEQUENCE [LARGE SCALE GENOMIC DNA]</scope>
</reference>
<dbReference type="KEGG" id="pri:PRIO_4563"/>
<dbReference type="Proteomes" id="UP000033163">
    <property type="component" value="Chromosome I"/>
</dbReference>
<dbReference type="HOGENOM" id="CLU_199029_0_0_9"/>
<keyword evidence="1" id="KW-1133">Transmembrane helix</keyword>
<dbReference type="PATRIC" id="fig|1073571.4.peg.4893"/>
<evidence type="ECO:0000256" key="1">
    <source>
        <dbReference type="SAM" id="Phobius"/>
    </source>
</evidence>
<dbReference type="InterPro" id="IPR058725">
    <property type="entry name" value="YczF"/>
</dbReference>
<dbReference type="AlphaFoldDB" id="A0A0E4HBR6"/>